<dbReference type="InterPro" id="IPR036318">
    <property type="entry name" value="FAD-bd_PCMH-like_sf"/>
</dbReference>
<reference evidence="14 15" key="1">
    <citation type="submission" date="2016-10" db="EMBL/GenBank/DDBJ databases">
        <authorList>
            <person name="de Groot N.N."/>
        </authorList>
    </citation>
    <scope>NUCLEOTIDE SEQUENCE [LARGE SCALE GENOMIC DNA]</scope>
    <source>
        <strain evidence="15">P4B,CCM 7963,CECT 7998,DSM 25260,IBRC-M 10614,KCTC 13821</strain>
    </source>
</reference>
<evidence type="ECO:0000256" key="6">
    <source>
        <dbReference type="ARBA" id="ARBA00022989"/>
    </source>
</evidence>
<dbReference type="STRING" id="930129.SAMN05216352_110102"/>
<feature type="domain" description="CNNM transmembrane" evidence="13">
    <location>
        <begin position="1"/>
        <end position="201"/>
    </location>
</feature>
<accession>A0A1G8MNK4</accession>
<dbReference type="SUPFAM" id="SSF54631">
    <property type="entry name" value="CBS-domain pair"/>
    <property type="match status" value="1"/>
</dbReference>
<dbReference type="CDD" id="cd04590">
    <property type="entry name" value="CBS_pair_CorC_HlyC_assoc"/>
    <property type="match status" value="1"/>
</dbReference>
<keyword evidence="15" id="KW-1185">Reference proteome</keyword>
<evidence type="ECO:0000256" key="11">
    <source>
        <dbReference type="SAM" id="Phobius"/>
    </source>
</evidence>
<sequence length="439" mass="49097">MEIFSLIMVAILIALTAFFVASEFAIVKIRKSRVETLVEQGKPGAKAVDKVTSNLDGYLAACQLGITVTALGIGWLGEPAVAHLLHPVISSIGLSDAMVHTISFIIAFGIITFLHVVVGELAPKAFSIQKTEAVSLLLSPLLVIFYKVMYPFIWFLNGSARVLVGMFGLPPATESGEVYSEEEVRSILSTSHESGEINASEMSYLNNVFEFDERVAKEIMIPRTEIVCIYNDNTYEENLDIIRAEKYTRYPVADGDKDFIIGVVNTKEFFHGFLNQKEKDPKSYIKPIIHVAENTPVNAVLTKMQKEHSYIAIVVDEYGGTAGLITVEDIIEEIFGEIQDELDIDEKPMFQRIDEDTVLLNGKLLISETNEILNTQISDEELDTIGGWFLTQKVEAKSGTTIEYDNYQFKAKEVDGHQIKLIEVKRRNQKNEKRSSPDK</sequence>
<dbReference type="InterPro" id="IPR044751">
    <property type="entry name" value="Ion_transp-like_CBS"/>
</dbReference>
<dbReference type="InterPro" id="IPR046342">
    <property type="entry name" value="CBS_dom_sf"/>
</dbReference>
<dbReference type="GO" id="GO:0005886">
    <property type="term" value="C:plasma membrane"/>
    <property type="evidence" value="ECO:0007669"/>
    <property type="project" value="UniProtKB-SubCell"/>
</dbReference>
<dbReference type="InterPro" id="IPR002550">
    <property type="entry name" value="CNNM"/>
</dbReference>
<dbReference type="PANTHER" id="PTHR43099">
    <property type="entry name" value="UPF0053 PROTEIN YRKA"/>
    <property type="match status" value="1"/>
</dbReference>
<keyword evidence="6 10" id="KW-1133">Transmembrane helix</keyword>
<dbReference type="Gene3D" id="3.10.580.10">
    <property type="entry name" value="CBS-domain"/>
    <property type="match status" value="1"/>
</dbReference>
<protein>
    <submittedName>
        <fullName evidence="14">Hemolysin, contains CBS domains</fullName>
    </submittedName>
</protein>
<evidence type="ECO:0000256" key="3">
    <source>
        <dbReference type="ARBA" id="ARBA00022475"/>
    </source>
</evidence>
<dbReference type="RefSeq" id="WP_091586798.1">
    <property type="nucleotide sequence ID" value="NZ_FNDU01000010.1"/>
</dbReference>
<keyword evidence="7 9" id="KW-0129">CBS domain</keyword>
<keyword evidence="8 10" id="KW-0472">Membrane</keyword>
<comment type="similarity">
    <text evidence="2">Belongs to the UPF0053 family.</text>
</comment>
<feature type="transmembrane region" description="Helical" evidence="11">
    <location>
        <begin position="58"/>
        <end position="77"/>
    </location>
</feature>
<dbReference type="GO" id="GO:0050660">
    <property type="term" value="F:flavin adenine dinucleotide binding"/>
    <property type="evidence" value="ECO:0007669"/>
    <property type="project" value="InterPro"/>
</dbReference>
<proteinExistence type="inferred from homology"/>
<evidence type="ECO:0000256" key="9">
    <source>
        <dbReference type="PROSITE-ProRule" id="PRU00703"/>
    </source>
</evidence>
<dbReference type="SUPFAM" id="SSF56176">
    <property type="entry name" value="FAD-binding/transporter-associated domain-like"/>
    <property type="match status" value="1"/>
</dbReference>
<dbReference type="EMBL" id="FNDU01000010">
    <property type="protein sequence ID" value="SDI68900.1"/>
    <property type="molecule type" value="Genomic_DNA"/>
</dbReference>
<keyword evidence="3" id="KW-1003">Cell membrane</keyword>
<dbReference type="SMART" id="SM01091">
    <property type="entry name" value="CorC_HlyC"/>
    <property type="match status" value="1"/>
</dbReference>
<feature type="transmembrane region" description="Helical" evidence="11">
    <location>
        <begin position="134"/>
        <end position="156"/>
    </location>
</feature>
<evidence type="ECO:0000313" key="15">
    <source>
        <dbReference type="Proteomes" id="UP000199017"/>
    </source>
</evidence>
<keyword evidence="5" id="KW-0677">Repeat</keyword>
<dbReference type="Pfam" id="PF00571">
    <property type="entry name" value="CBS"/>
    <property type="match status" value="2"/>
</dbReference>
<dbReference type="InterPro" id="IPR005170">
    <property type="entry name" value="Transptr-assoc_dom"/>
</dbReference>
<dbReference type="OrthoDB" id="9798188at2"/>
<dbReference type="PROSITE" id="PS51371">
    <property type="entry name" value="CBS"/>
    <property type="match status" value="2"/>
</dbReference>
<evidence type="ECO:0000256" key="10">
    <source>
        <dbReference type="PROSITE-ProRule" id="PRU01193"/>
    </source>
</evidence>
<dbReference type="Gene3D" id="3.30.465.10">
    <property type="match status" value="1"/>
</dbReference>
<keyword evidence="4 10" id="KW-0812">Transmembrane</keyword>
<feature type="domain" description="CBS" evidence="12">
    <location>
        <begin position="284"/>
        <end position="341"/>
    </location>
</feature>
<feature type="transmembrane region" description="Helical" evidence="11">
    <location>
        <begin position="6"/>
        <end position="27"/>
    </location>
</feature>
<evidence type="ECO:0000313" key="14">
    <source>
        <dbReference type="EMBL" id="SDI68900.1"/>
    </source>
</evidence>
<feature type="transmembrane region" description="Helical" evidence="11">
    <location>
        <begin position="97"/>
        <end position="122"/>
    </location>
</feature>
<evidence type="ECO:0000256" key="4">
    <source>
        <dbReference type="ARBA" id="ARBA00022692"/>
    </source>
</evidence>
<dbReference type="InterPro" id="IPR000644">
    <property type="entry name" value="CBS_dom"/>
</dbReference>
<dbReference type="Pfam" id="PF01595">
    <property type="entry name" value="CNNM"/>
    <property type="match status" value="1"/>
</dbReference>
<name>A0A1G8MNK4_9BACI</name>
<evidence type="ECO:0000256" key="5">
    <source>
        <dbReference type="ARBA" id="ARBA00022737"/>
    </source>
</evidence>
<dbReference type="PROSITE" id="PS51846">
    <property type="entry name" value="CNNM"/>
    <property type="match status" value="1"/>
</dbReference>
<dbReference type="FunFam" id="3.10.580.10:FF:000002">
    <property type="entry name" value="Magnesium/cobalt efflux protein CorC"/>
    <property type="match status" value="1"/>
</dbReference>
<evidence type="ECO:0000256" key="8">
    <source>
        <dbReference type="ARBA" id="ARBA00023136"/>
    </source>
</evidence>
<dbReference type="Pfam" id="PF03471">
    <property type="entry name" value="CorC_HlyC"/>
    <property type="match status" value="1"/>
</dbReference>
<dbReference type="AlphaFoldDB" id="A0A1G8MNK4"/>
<gene>
    <name evidence="14" type="ORF">SAMN05216352_110102</name>
</gene>
<evidence type="ECO:0000259" key="13">
    <source>
        <dbReference type="PROSITE" id="PS51846"/>
    </source>
</evidence>
<organism evidence="14 15">
    <name type="scientific">Alteribacillus bidgolensis</name>
    <dbReference type="NCBI Taxonomy" id="930129"/>
    <lineage>
        <taxon>Bacteria</taxon>
        <taxon>Bacillati</taxon>
        <taxon>Bacillota</taxon>
        <taxon>Bacilli</taxon>
        <taxon>Bacillales</taxon>
        <taxon>Bacillaceae</taxon>
        <taxon>Alteribacillus</taxon>
    </lineage>
</organism>
<comment type="subcellular location">
    <subcellularLocation>
        <location evidence="1">Cell membrane</location>
        <topology evidence="1">Multi-pass membrane protein</topology>
    </subcellularLocation>
</comment>
<evidence type="ECO:0000256" key="2">
    <source>
        <dbReference type="ARBA" id="ARBA00006337"/>
    </source>
</evidence>
<evidence type="ECO:0000259" key="12">
    <source>
        <dbReference type="PROSITE" id="PS51371"/>
    </source>
</evidence>
<dbReference type="Proteomes" id="UP000199017">
    <property type="component" value="Unassembled WGS sequence"/>
</dbReference>
<evidence type="ECO:0000256" key="7">
    <source>
        <dbReference type="ARBA" id="ARBA00023122"/>
    </source>
</evidence>
<dbReference type="InterPro" id="IPR016169">
    <property type="entry name" value="FAD-bd_PCMH_sub2"/>
</dbReference>
<feature type="domain" description="CBS" evidence="12">
    <location>
        <begin position="220"/>
        <end position="279"/>
    </location>
</feature>
<evidence type="ECO:0000256" key="1">
    <source>
        <dbReference type="ARBA" id="ARBA00004651"/>
    </source>
</evidence>
<dbReference type="PANTHER" id="PTHR43099:SF2">
    <property type="entry name" value="UPF0053 PROTEIN YRKA"/>
    <property type="match status" value="1"/>
</dbReference>
<dbReference type="InterPro" id="IPR051676">
    <property type="entry name" value="UPF0053_domain"/>
</dbReference>